<keyword evidence="3" id="KW-0949">S-adenosyl-L-methionine</keyword>
<dbReference type="EMBL" id="PDNZ01000004">
    <property type="protein sequence ID" value="PWW81975.1"/>
    <property type="molecule type" value="Genomic_DNA"/>
</dbReference>
<accession>A0A317T5Y2</accession>
<sequence>MPTWSKYSTLFHSERFGYFLYSTMSNCLIQVDEPHYRFLQQLEMEPSVADNGFDTSFISLLKAKHILVERGENEKLLMLKQYKKNCNCYGRGDLSLTICPTLACNFDCSYCFENSQHDTTVMSEETIENLLAFIRKKSGAGNIHIDWYGGEPTLAFDTVELISNKMLAKGMKLHGAQMTTNGFLLDIKKIKALNDLKINSIQITLDGPKTVHDRRRKLHDGRPTFGKVLANIDQLMSSSYKGKCDIRVNIDKNNRECFPALREKLMKRYKGKKVTVYPARVKGEESSTLNTGEWAKYCLDLYEKYGIITKYMLYPKSNDTGLCIAHFTNSFVSGPSGELYKCWEDVGMREKTIGNVNSDEPLSNHELPVLYTVGTDQYANEECRKCCFLPICRNACPRKRLSKTETCTHFKQYIVQCMESTYDIFKTAETSCDLLNKPFETLENKGYRIIYPSDNE</sequence>
<proteinExistence type="predicted"/>
<name>A0A317T5Y2_9CHLB</name>
<keyword evidence="4" id="KW-0479">Metal-binding</keyword>
<dbReference type="SUPFAM" id="SSF102114">
    <property type="entry name" value="Radical SAM enzymes"/>
    <property type="match status" value="1"/>
</dbReference>
<evidence type="ECO:0000313" key="9">
    <source>
        <dbReference type="Proteomes" id="UP000246278"/>
    </source>
</evidence>
<dbReference type="RefSeq" id="WP_110023107.1">
    <property type="nucleotide sequence ID" value="NZ_PDNZ01000004.1"/>
</dbReference>
<keyword evidence="2" id="KW-0004">4Fe-4S</keyword>
<evidence type="ECO:0000256" key="4">
    <source>
        <dbReference type="ARBA" id="ARBA00022723"/>
    </source>
</evidence>
<dbReference type="AlphaFoldDB" id="A0A317T5Y2"/>
<dbReference type="SFLD" id="SFLDG01386">
    <property type="entry name" value="main_SPASM_domain-containing"/>
    <property type="match status" value="1"/>
</dbReference>
<evidence type="ECO:0000256" key="3">
    <source>
        <dbReference type="ARBA" id="ARBA00022691"/>
    </source>
</evidence>
<dbReference type="InterPro" id="IPR013785">
    <property type="entry name" value="Aldolase_TIM"/>
</dbReference>
<dbReference type="NCBIfam" id="TIGR04085">
    <property type="entry name" value="rSAM_more_4Fe4S"/>
    <property type="match status" value="1"/>
</dbReference>
<comment type="caution">
    <text evidence="8">The sequence shown here is derived from an EMBL/GenBank/DDBJ whole genome shotgun (WGS) entry which is preliminary data.</text>
</comment>
<dbReference type="Proteomes" id="UP000246278">
    <property type="component" value="Unassembled WGS sequence"/>
</dbReference>
<comment type="cofactor">
    <cofactor evidence="1">
        <name>[4Fe-4S] cluster</name>
        <dbReference type="ChEBI" id="CHEBI:49883"/>
    </cofactor>
</comment>
<organism evidence="8 9">
    <name type="scientific">Prosthecochloris marina</name>
    <dbReference type="NCBI Taxonomy" id="2017681"/>
    <lineage>
        <taxon>Bacteria</taxon>
        <taxon>Pseudomonadati</taxon>
        <taxon>Chlorobiota</taxon>
        <taxon>Chlorobiia</taxon>
        <taxon>Chlorobiales</taxon>
        <taxon>Chlorobiaceae</taxon>
        <taxon>Prosthecochloris</taxon>
    </lineage>
</organism>
<dbReference type="SFLD" id="SFLDG01067">
    <property type="entry name" value="SPASM/twitch_domain_containing"/>
    <property type="match status" value="1"/>
</dbReference>
<dbReference type="OrthoDB" id="595340at2"/>
<evidence type="ECO:0000256" key="1">
    <source>
        <dbReference type="ARBA" id="ARBA00001966"/>
    </source>
</evidence>
<dbReference type="InterPro" id="IPR023885">
    <property type="entry name" value="4Fe4S-binding_SPASM_dom"/>
</dbReference>
<reference evidence="9" key="1">
    <citation type="submission" date="2017-10" db="EMBL/GenBank/DDBJ databases">
        <authorList>
            <person name="Gaisin V.A."/>
            <person name="Rysina M.S."/>
            <person name="Grouzdev D.S."/>
        </authorList>
    </citation>
    <scope>NUCLEOTIDE SEQUENCE [LARGE SCALE GENOMIC DNA]</scope>
    <source>
        <strain evidence="9">V1</strain>
    </source>
</reference>
<keyword evidence="6" id="KW-0411">Iron-sulfur</keyword>
<dbReference type="PANTHER" id="PTHR43787:SF3">
    <property type="entry name" value="ARYLSULFATASE REGULATORY PROTEIN"/>
    <property type="match status" value="1"/>
</dbReference>
<gene>
    <name evidence="8" type="ORF">CR164_06360</name>
</gene>
<protein>
    <submittedName>
        <fullName evidence="8">Radical SAM/SPASM domain-containing protein</fullName>
    </submittedName>
</protein>
<dbReference type="InterPro" id="IPR007197">
    <property type="entry name" value="rSAM"/>
</dbReference>
<dbReference type="PANTHER" id="PTHR43787">
    <property type="entry name" value="FEMO COFACTOR BIOSYNTHESIS PROTEIN NIFB-RELATED"/>
    <property type="match status" value="1"/>
</dbReference>
<evidence type="ECO:0000256" key="5">
    <source>
        <dbReference type="ARBA" id="ARBA00023004"/>
    </source>
</evidence>
<evidence type="ECO:0000313" key="8">
    <source>
        <dbReference type="EMBL" id="PWW81975.1"/>
    </source>
</evidence>
<dbReference type="GO" id="GO:0016491">
    <property type="term" value="F:oxidoreductase activity"/>
    <property type="evidence" value="ECO:0007669"/>
    <property type="project" value="InterPro"/>
</dbReference>
<dbReference type="SFLD" id="SFLDG01384">
    <property type="entry name" value="thioether_bond_formation_requi"/>
    <property type="match status" value="1"/>
</dbReference>
<dbReference type="Pfam" id="PF04055">
    <property type="entry name" value="Radical_SAM"/>
    <property type="match status" value="1"/>
</dbReference>
<dbReference type="InterPro" id="IPR058240">
    <property type="entry name" value="rSAM_sf"/>
</dbReference>
<dbReference type="Gene3D" id="3.20.20.70">
    <property type="entry name" value="Aldolase class I"/>
    <property type="match status" value="1"/>
</dbReference>
<evidence type="ECO:0000259" key="7">
    <source>
        <dbReference type="PROSITE" id="PS51918"/>
    </source>
</evidence>
<feature type="domain" description="Radical SAM core" evidence="7">
    <location>
        <begin position="88"/>
        <end position="316"/>
    </location>
</feature>
<dbReference type="InterPro" id="IPR023867">
    <property type="entry name" value="Sulphatase_maturase_rSAM"/>
</dbReference>
<dbReference type="CDD" id="cd01335">
    <property type="entry name" value="Radical_SAM"/>
    <property type="match status" value="1"/>
</dbReference>
<dbReference type="UniPathway" id="UPA00782"/>
<dbReference type="PROSITE" id="PS51918">
    <property type="entry name" value="RADICAL_SAM"/>
    <property type="match status" value="1"/>
</dbReference>
<evidence type="ECO:0000256" key="6">
    <source>
        <dbReference type="ARBA" id="ARBA00023014"/>
    </source>
</evidence>
<keyword evidence="9" id="KW-1185">Reference proteome</keyword>
<dbReference type="GO" id="GO:0051539">
    <property type="term" value="F:4 iron, 4 sulfur cluster binding"/>
    <property type="evidence" value="ECO:0007669"/>
    <property type="project" value="UniProtKB-KW"/>
</dbReference>
<dbReference type="SFLD" id="SFLDS00029">
    <property type="entry name" value="Radical_SAM"/>
    <property type="match status" value="1"/>
</dbReference>
<dbReference type="GO" id="GO:0046872">
    <property type="term" value="F:metal ion binding"/>
    <property type="evidence" value="ECO:0007669"/>
    <property type="project" value="UniProtKB-KW"/>
</dbReference>
<evidence type="ECO:0000256" key="2">
    <source>
        <dbReference type="ARBA" id="ARBA00022485"/>
    </source>
</evidence>
<keyword evidence="5" id="KW-0408">Iron</keyword>